<accession>A0A165EX90</accession>
<protein>
    <submittedName>
        <fullName evidence="2">Uncharacterized protein</fullName>
    </submittedName>
</protein>
<feature type="region of interest" description="Disordered" evidence="1">
    <location>
        <begin position="38"/>
        <end position="69"/>
    </location>
</feature>
<gene>
    <name evidence="2" type="ORF">EXIGLDRAFT_192728</name>
</gene>
<name>A0A165EX90_EXIGL</name>
<proteinExistence type="predicted"/>
<reference evidence="2 3" key="1">
    <citation type="journal article" date="2016" name="Mol. Biol. Evol.">
        <title>Comparative Genomics of Early-Diverging Mushroom-Forming Fungi Provides Insights into the Origins of Lignocellulose Decay Capabilities.</title>
        <authorList>
            <person name="Nagy L.G."/>
            <person name="Riley R."/>
            <person name="Tritt A."/>
            <person name="Adam C."/>
            <person name="Daum C."/>
            <person name="Floudas D."/>
            <person name="Sun H."/>
            <person name="Yadav J.S."/>
            <person name="Pangilinan J."/>
            <person name="Larsson K.H."/>
            <person name="Matsuura K."/>
            <person name="Barry K."/>
            <person name="Labutti K."/>
            <person name="Kuo R."/>
            <person name="Ohm R.A."/>
            <person name="Bhattacharya S.S."/>
            <person name="Shirouzu T."/>
            <person name="Yoshinaga Y."/>
            <person name="Martin F.M."/>
            <person name="Grigoriev I.V."/>
            <person name="Hibbett D.S."/>
        </authorList>
    </citation>
    <scope>NUCLEOTIDE SEQUENCE [LARGE SCALE GENOMIC DNA]</scope>
    <source>
        <strain evidence="2 3">HHB12029</strain>
    </source>
</reference>
<dbReference type="AlphaFoldDB" id="A0A165EX90"/>
<dbReference type="EMBL" id="KV426112">
    <property type="protein sequence ID" value="KZV87904.1"/>
    <property type="molecule type" value="Genomic_DNA"/>
</dbReference>
<evidence type="ECO:0000313" key="3">
    <source>
        <dbReference type="Proteomes" id="UP000077266"/>
    </source>
</evidence>
<sequence length="84" mass="9159">MFPRVLSALVALTNDLQPLRLAARLRLSPPLTASSEDAGWNEGLVCNRPPSSRSLNPHTSPGPHRSSSPRILPLLTVIILKMRV</sequence>
<keyword evidence="3" id="KW-1185">Reference proteome</keyword>
<evidence type="ECO:0000313" key="2">
    <source>
        <dbReference type="EMBL" id="KZV87904.1"/>
    </source>
</evidence>
<evidence type="ECO:0000256" key="1">
    <source>
        <dbReference type="SAM" id="MobiDB-lite"/>
    </source>
</evidence>
<dbReference type="Proteomes" id="UP000077266">
    <property type="component" value="Unassembled WGS sequence"/>
</dbReference>
<dbReference type="InParanoid" id="A0A165EX90"/>
<feature type="compositionally biased region" description="Polar residues" evidence="1">
    <location>
        <begin position="49"/>
        <end position="69"/>
    </location>
</feature>
<organism evidence="2 3">
    <name type="scientific">Exidia glandulosa HHB12029</name>
    <dbReference type="NCBI Taxonomy" id="1314781"/>
    <lineage>
        <taxon>Eukaryota</taxon>
        <taxon>Fungi</taxon>
        <taxon>Dikarya</taxon>
        <taxon>Basidiomycota</taxon>
        <taxon>Agaricomycotina</taxon>
        <taxon>Agaricomycetes</taxon>
        <taxon>Auriculariales</taxon>
        <taxon>Exidiaceae</taxon>
        <taxon>Exidia</taxon>
    </lineage>
</organism>